<name>A0A7X3MS10_9HYPH</name>
<dbReference type="NCBIfam" id="TIGR03871">
    <property type="entry name" value="ABC_peri_MoxJ_2"/>
    <property type="match status" value="1"/>
</dbReference>
<keyword evidence="5" id="KW-1185">Reference proteome</keyword>
<comment type="caution">
    <text evidence="4">The sequence shown here is derived from an EMBL/GenBank/DDBJ whole genome shotgun (WGS) entry which is preliminary data.</text>
</comment>
<reference evidence="4 5" key="1">
    <citation type="submission" date="2019-12" db="EMBL/GenBank/DDBJ databases">
        <authorList>
            <person name="Yuan C.-G."/>
        </authorList>
    </citation>
    <scope>NUCLEOTIDE SEQUENCE [LARGE SCALE GENOMIC DNA]</scope>
    <source>
        <strain evidence="4 5">KCTC 23863</strain>
    </source>
</reference>
<accession>A0A7X3MS10</accession>
<dbReference type="EMBL" id="WURB01000007">
    <property type="protein sequence ID" value="MXQ12076.1"/>
    <property type="molecule type" value="Genomic_DNA"/>
</dbReference>
<reference evidence="4 5" key="2">
    <citation type="submission" date="2020-01" db="EMBL/GenBank/DDBJ databases">
        <title>Microvirga sp. nov., an arsenate reduction bacterium isolated from Tibet hotspring sediments.</title>
        <authorList>
            <person name="Xian W.-D."/>
            <person name="Li W.-J."/>
        </authorList>
    </citation>
    <scope>NUCLEOTIDE SEQUENCE [LARGE SCALE GENOMIC DNA]</scope>
    <source>
        <strain evidence="4 5">KCTC 23863</strain>
    </source>
</reference>
<feature type="signal peptide" evidence="2">
    <location>
        <begin position="1"/>
        <end position="22"/>
    </location>
</feature>
<feature type="domain" description="Solute-binding protein family 3/N-terminal" evidence="3">
    <location>
        <begin position="33"/>
        <end position="260"/>
    </location>
</feature>
<evidence type="ECO:0000313" key="5">
    <source>
        <dbReference type="Proteomes" id="UP000436483"/>
    </source>
</evidence>
<dbReference type="SUPFAM" id="SSF53850">
    <property type="entry name" value="Periplasmic binding protein-like II"/>
    <property type="match status" value="1"/>
</dbReference>
<dbReference type="RefSeq" id="WP_160884857.1">
    <property type="nucleotide sequence ID" value="NZ_WURB01000007.1"/>
</dbReference>
<sequence>MLAAAGLVVCALGVSALRLAQAQHLPDLVTPNVLRVCADPANMPFTNRKGEGFENKIAAILADELKIPLRYYWMPQGPGFVRNSLGLKLCDVIIGYAAGAEIVQHSNPYYRTVYTALVRAGGELSGFKQLSDQRLRSKRIGVIAATPPVDHLEALGRGQNMKSYSLLVDRRFESPAEEMIADLLADRLDIGILWGPIAGYAASQHEGALIKVPLTSEAERPPLAYRIALGMRPNEIEWKRILNNVLQKRQADIDRVLLSYGVPLLDDDDRLIGEPASQGTKP</sequence>
<dbReference type="OrthoDB" id="176845at2"/>
<dbReference type="PANTHER" id="PTHR35936">
    <property type="entry name" value="MEMBRANE-BOUND LYTIC MUREIN TRANSGLYCOSYLASE F"/>
    <property type="match status" value="1"/>
</dbReference>
<organism evidence="4 5">
    <name type="scientific">Microvirga makkahensis</name>
    <dbReference type="NCBI Taxonomy" id="1128670"/>
    <lineage>
        <taxon>Bacteria</taxon>
        <taxon>Pseudomonadati</taxon>
        <taxon>Pseudomonadota</taxon>
        <taxon>Alphaproteobacteria</taxon>
        <taxon>Hyphomicrobiales</taxon>
        <taxon>Methylobacteriaceae</taxon>
        <taxon>Microvirga</taxon>
    </lineage>
</organism>
<protein>
    <submittedName>
        <fullName evidence="4">Quinoprotein dehydrogenase-associated putative ABC transporter substrate-binding protein</fullName>
    </submittedName>
</protein>
<keyword evidence="1 2" id="KW-0732">Signal</keyword>
<evidence type="ECO:0000259" key="3">
    <source>
        <dbReference type="SMART" id="SM00062"/>
    </source>
</evidence>
<proteinExistence type="predicted"/>
<dbReference type="SMART" id="SM00062">
    <property type="entry name" value="PBPb"/>
    <property type="match status" value="1"/>
</dbReference>
<dbReference type="InterPro" id="IPR001638">
    <property type="entry name" value="Solute-binding_3/MltF_N"/>
</dbReference>
<dbReference type="AlphaFoldDB" id="A0A7X3MS10"/>
<evidence type="ECO:0000256" key="1">
    <source>
        <dbReference type="ARBA" id="ARBA00022729"/>
    </source>
</evidence>
<dbReference type="Gene3D" id="3.40.190.10">
    <property type="entry name" value="Periplasmic binding protein-like II"/>
    <property type="match status" value="2"/>
</dbReference>
<evidence type="ECO:0000313" key="4">
    <source>
        <dbReference type="EMBL" id="MXQ12076.1"/>
    </source>
</evidence>
<dbReference type="PANTHER" id="PTHR35936:SF17">
    <property type="entry name" value="ARGININE-BINDING EXTRACELLULAR PROTEIN ARTP"/>
    <property type="match status" value="1"/>
</dbReference>
<evidence type="ECO:0000256" key="2">
    <source>
        <dbReference type="SAM" id="SignalP"/>
    </source>
</evidence>
<gene>
    <name evidence="4" type="ORF">GR328_11485</name>
</gene>
<dbReference type="Proteomes" id="UP000436483">
    <property type="component" value="Unassembled WGS sequence"/>
</dbReference>
<dbReference type="InterPro" id="IPR022448">
    <property type="entry name" value="Quinoprotein_dehydrogenase"/>
</dbReference>
<feature type="chain" id="PRO_5031481932" evidence="2">
    <location>
        <begin position="23"/>
        <end position="282"/>
    </location>
</feature>